<evidence type="ECO:0000313" key="7">
    <source>
        <dbReference type="EMBL" id="AAF33094.1"/>
    </source>
</evidence>
<comment type="subcellular location">
    <subcellularLocation>
        <location evidence="1 6">Virion</location>
    </subcellularLocation>
</comment>
<name>Q9J7R9_9VIRU</name>
<accession>Q9J7R9</accession>
<organism evidence="7">
    <name type="scientific">Torque teno virus</name>
    <dbReference type="NCBI Taxonomy" id="68887"/>
    <lineage>
        <taxon>Viruses</taxon>
        <taxon>Monodnaviria</taxon>
        <taxon>Shotokuvirae</taxon>
        <taxon>Commensaviricota</taxon>
        <taxon>Cardeaviricetes</taxon>
        <taxon>Sanitavirales</taxon>
        <taxon>Anelloviridae</taxon>
    </lineage>
</organism>
<evidence type="ECO:0000256" key="5">
    <source>
        <dbReference type="ARBA" id="ARBA00022844"/>
    </source>
</evidence>
<feature type="non-terminal residue" evidence="7">
    <location>
        <position position="71"/>
    </location>
</feature>
<evidence type="ECO:0000256" key="4">
    <source>
        <dbReference type="ARBA" id="ARBA00022561"/>
    </source>
</evidence>
<reference evidence="7" key="1">
    <citation type="journal article" date="2000" name="J. Virol.">
        <title>Sequence heterogeneity of TT virus and closely related viruses.</title>
        <authorList>
            <person name="Khudyakov Y.E."/>
            <person name="Cong M.E."/>
            <person name="Nichols B."/>
            <person name="Reed D."/>
            <person name="Dou X.G."/>
            <person name="Viazov S.O."/>
            <person name="Chang J."/>
            <person name="Fried M.W."/>
            <person name="Williams I."/>
            <person name="Bower W."/>
            <person name="Lambert S."/>
            <person name="Purdy M."/>
            <person name="Roggendorf M."/>
            <person name="Fields H.A."/>
        </authorList>
    </citation>
    <scope>NUCLEOTIDE SEQUENCE</scope>
    <source>
        <strain evidence="7">nh623</strain>
    </source>
</reference>
<keyword evidence="5 6" id="KW-0946">Virion</keyword>
<evidence type="ECO:0000256" key="3">
    <source>
        <dbReference type="ARBA" id="ARBA00022431"/>
    </source>
</evidence>
<keyword evidence="3 6" id="KW-1140">T=1 icosahedral capsid protein</keyword>
<dbReference type="Pfam" id="PF02956">
    <property type="entry name" value="TT_ORF1"/>
    <property type="match status" value="1"/>
</dbReference>
<dbReference type="InterPro" id="IPR004219">
    <property type="entry name" value="TTvirus_Unk"/>
</dbReference>
<dbReference type="EMBL" id="AF173429">
    <property type="protein sequence ID" value="AAF33094.1"/>
    <property type="molecule type" value="Genomic_DNA"/>
</dbReference>
<protein>
    <recommendedName>
        <fullName evidence="6">Capsid protein</fullName>
    </recommendedName>
</protein>
<sequence length="71" mass="8256">PDTVFNERQCKCHLVDIPLWSAFHGYIDFVQSELGQEEILNIALIVVICPYTKPKLFHKDNPNQGFVFYDT</sequence>
<keyword evidence="4 6" id="KW-0167">Capsid protein</keyword>
<dbReference type="GO" id="GO:0039615">
    <property type="term" value="C:T=1 icosahedral viral capsid"/>
    <property type="evidence" value="ECO:0007669"/>
    <property type="project" value="UniProtKB-UniRule"/>
</dbReference>
<comment type="similarity">
    <text evidence="2 6">Belongs to the anelloviridae capsid protein family.</text>
</comment>
<comment type="function">
    <text evidence="6">Self-assembles to form an icosahedral capsid.</text>
</comment>
<proteinExistence type="inferred from homology"/>
<feature type="non-terminal residue" evidence="7">
    <location>
        <position position="1"/>
    </location>
</feature>
<evidence type="ECO:0000256" key="2">
    <source>
        <dbReference type="ARBA" id="ARBA00006131"/>
    </source>
</evidence>
<evidence type="ECO:0000256" key="6">
    <source>
        <dbReference type="RuleBase" id="RU361230"/>
    </source>
</evidence>
<evidence type="ECO:0000256" key="1">
    <source>
        <dbReference type="ARBA" id="ARBA00004328"/>
    </source>
</evidence>
<dbReference type="GO" id="GO:0005576">
    <property type="term" value="C:extracellular region"/>
    <property type="evidence" value="ECO:0007669"/>
    <property type="project" value="UniProtKB-SubCell"/>
</dbReference>